<name>F4SBU5_MELLP</name>
<evidence type="ECO:0000256" key="1">
    <source>
        <dbReference type="SAM" id="MobiDB-lite"/>
    </source>
</evidence>
<dbReference type="KEGG" id="mlr:MELLADRAFT_114009"/>
<dbReference type="GeneID" id="18925176"/>
<evidence type="ECO:0000313" key="3">
    <source>
        <dbReference type="Proteomes" id="UP000001072"/>
    </source>
</evidence>
<dbReference type="EMBL" id="GL883194">
    <property type="protein sequence ID" value="EGF97891.1"/>
    <property type="molecule type" value="Genomic_DNA"/>
</dbReference>
<sequence length="303" mass="33300">MTVCHPESFNSKLIVSFVSRRRQKNFPDAASDAPACATGSTSSIDAPIVTEDQSTATTTEIRSSTATSRYPQLDSLQDLQNLKTLKPPTPPFFKLNTASRHAKRAASSEVKQSLNSTELGSDVCDISSKISKKKKIAHLSRTVIKPTNSTGAAIQRSTHPSAPGHSISNTTLTFDDNEKDLKDLHNSLATPALPLQNAVTKPNASKRNVIKRPPVSDQTQHQSVSQKPSDSETYKIQMLQKDKDCLKKTAQVTSTLNPKLTHLESRVETLQRRFNIDHEEIVTHGQILEKLMASDDDDDKSCD</sequence>
<dbReference type="RefSeq" id="XP_007418847.1">
    <property type="nucleotide sequence ID" value="XM_007418785.1"/>
</dbReference>
<evidence type="ECO:0000313" key="2">
    <source>
        <dbReference type="EMBL" id="EGF97891.1"/>
    </source>
</evidence>
<dbReference type="VEuPathDB" id="FungiDB:MELLADRAFT_114009"/>
<accession>F4SBU5</accession>
<dbReference type="HOGENOM" id="CLU_918546_0_0_1"/>
<feature type="region of interest" description="Disordered" evidence="1">
    <location>
        <begin position="201"/>
        <end position="233"/>
    </location>
</feature>
<reference evidence="3" key="1">
    <citation type="journal article" date="2011" name="Proc. Natl. Acad. Sci. U.S.A.">
        <title>Obligate biotrophy features unraveled by the genomic analysis of rust fungi.</title>
        <authorList>
            <person name="Duplessis S."/>
            <person name="Cuomo C.A."/>
            <person name="Lin Y.-C."/>
            <person name="Aerts A."/>
            <person name="Tisserant E."/>
            <person name="Veneault-Fourrey C."/>
            <person name="Joly D.L."/>
            <person name="Hacquard S."/>
            <person name="Amselem J."/>
            <person name="Cantarel B.L."/>
            <person name="Chiu R."/>
            <person name="Coutinho P.M."/>
            <person name="Feau N."/>
            <person name="Field M."/>
            <person name="Frey P."/>
            <person name="Gelhaye E."/>
            <person name="Goldberg J."/>
            <person name="Grabherr M.G."/>
            <person name="Kodira C.D."/>
            <person name="Kohler A."/>
            <person name="Kuees U."/>
            <person name="Lindquist E.A."/>
            <person name="Lucas S.M."/>
            <person name="Mago R."/>
            <person name="Mauceli E."/>
            <person name="Morin E."/>
            <person name="Murat C."/>
            <person name="Pangilinan J.L."/>
            <person name="Park R."/>
            <person name="Pearson M."/>
            <person name="Quesneville H."/>
            <person name="Rouhier N."/>
            <person name="Sakthikumar S."/>
            <person name="Salamov A.A."/>
            <person name="Schmutz J."/>
            <person name="Selles B."/>
            <person name="Shapiro H."/>
            <person name="Tanguay P."/>
            <person name="Tuskan G.A."/>
            <person name="Henrissat B."/>
            <person name="Van de Peer Y."/>
            <person name="Rouze P."/>
            <person name="Ellis J.G."/>
            <person name="Dodds P.N."/>
            <person name="Schein J.E."/>
            <person name="Zhong S."/>
            <person name="Hamelin R.C."/>
            <person name="Grigoriev I.V."/>
            <person name="Szabo L.J."/>
            <person name="Martin F."/>
        </authorList>
    </citation>
    <scope>NUCLEOTIDE SEQUENCE [LARGE SCALE GENOMIC DNA]</scope>
    <source>
        <strain evidence="3">98AG31 / pathotype 3-4-7</strain>
    </source>
</reference>
<keyword evidence="3" id="KW-1185">Reference proteome</keyword>
<dbReference type="Proteomes" id="UP000001072">
    <property type="component" value="Unassembled WGS sequence"/>
</dbReference>
<dbReference type="InParanoid" id="F4SBU5"/>
<gene>
    <name evidence="2" type="ORF">MELLADRAFT_114009</name>
</gene>
<proteinExistence type="predicted"/>
<dbReference type="AlphaFoldDB" id="F4SBU5"/>
<organism evidence="3">
    <name type="scientific">Melampsora larici-populina (strain 98AG31 / pathotype 3-4-7)</name>
    <name type="common">Poplar leaf rust fungus</name>
    <dbReference type="NCBI Taxonomy" id="747676"/>
    <lineage>
        <taxon>Eukaryota</taxon>
        <taxon>Fungi</taxon>
        <taxon>Dikarya</taxon>
        <taxon>Basidiomycota</taxon>
        <taxon>Pucciniomycotina</taxon>
        <taxon>Pucciniomycetes</taxon>
        <taxon>Pucciniales</taxon>
        <taxon>Melampsoraceae</taxon>
        <taxon>Melampsora</taxon>
    </lineage>
</organism>
<protein>
    <submittedName>
        <fullName evidence="2">Uncharacterized protein</fullName>
    </submittedName>
</protein>
<feature type="compositionally biased region" description="Polar residues" evidence="1">
    <location>
        <begin position="216"/>
        <end position="228"/>
    </location>
</feature>
<feature type="region of interest" description="Disordered" evidence="1">
    <location>
        <begin position="147"/>
        <end position="173"/>
    </location>
</feature>